<evidence type="ECO:0000256" key="11">
    <source>
        <dbReference type="SAM" id="Phobius"/>
    </source>
</evidence>
<organism evidence="15 16">
    <name type="scientific">Plectus sambesii</name>
    <dbReference type="NCBI Taxonomy" id="2011161"/>
    <lineage>
        <taxon>Eukaryota</taxon>
        <taxon>Metazoa</taxon>
        <taxon>Ecdysozoa</taxon>
        <taxon>Nematoda</taxon>
        <taxon>Chromadorea</taxon>
        <taxon>Plectida</taxon>
        <taxon>Plectina</taxon>
        <taxon>Plectoidea</taxon>
        <taxon>Plectidae</taxon>
        <taxon>Plectus</taxon>
    </lineage>
</organism>
<evidence type="ECO:0000256" key="8">
    <source>
        <dbReference type="ARBA" id="ARBA00023049"/>
    </source>
</evidence>
<comment type="cofactor">
    <cofactor evidence="1">
        <name>Zn(2+)</name>
        <dbReference type="ChEBI" id="CHEBI:29105"/>
    </cofactor>
</comment>
<protein>
    <submittedName>
        <fullName evidence="16">Uncharacterized protein</fullName>
    </submittedName>
</protein>
<dbReference type="Pfam" id="PF01433">
    <property type="entry name" value="Peptidase_M1"/>
    <property type="match status" value="1"/>
</dbReference>
<dbReference type="GO" id="GO:0016020">
    <property type="term" value="C:membrane"/>
    <property type="evidence" value="ECO:0007669"/>
    <property type="project" value="UniProtKB-SubCell"/>
</dbReference>
<evidence type="ECO:0000313" key="15">
    <source>
        <dbReference type="Proteomes" id="UP000887566"/>
    </source>
</evidence>
<reference evidence="16" key="1">
    <citation type="submission" date="2022-11" db="UniProtKB">
        <authorList>
            <consortium name="WormBaseParasite"/>
        </authorList>
    </citation>
    <scope>IDENTIFICATION</scope>
</reference>
<evidence type="ECO:0000256" key="4">
    <source>
        <dbReference type="ARBA" id="ARBA00022670"/>
    </source>
</evidence>
<dbReference type="InterPro" id="IPR050344">
    <property type="entry name" value="Peptidase_M1_aminopeptidases"/>
</dbReference>
<dbReference type="InterPro" id="IPR001930">
    <property type="entry name" value="Peptidase_M1"/>
</dbReference>
<evidence type="ECO:0000256" key="5">
    <source>
        <dbReference type="ARBA" id="ARBA00022723"/>
    </source>
</evidence>
<keyword evidence="9 11" id="KW-0472">Membrane</keyword>
<dbReference type="SUPFAM" id="SSF55486">
    <property type="entry name" value="Metalloproteases ('zincins'), catalytic domain"/>
    <property type="match status" value="1"/>
</dbReference>
<dbReference type="Pfam" id="PF02931">
    <property type="entry name" value="Neur_chan_LBD"/>
    <property type="match status" value="1"/>
</dbReference>
<dbReference type="Gene3D" id="2.60.40.1730">
    <property type="entry name" value="tricorn interacting facor f3 domain"/>
    <property type="match status" value="1"/>
</dbReference>
<dbReference type="FunFam" id="2.70.170.10:FF:000028">
    <property type="entry name" value="AcetylCholine Receptor"/>
    <property type="match status" value="1"/>
</dbReference>
<keyword evidence="11" id="KW-1133">Transmembrane helix</keyword>
<sequence>MISILLLINEQSCSIQACSEHVLKQALFAGYDKEVRPVKEQSTKINITVVTEIDTILSLNEQDEFIDLIIWTSLTWTDEFLRWNVSDFGNCTFIRTLASNVWQPDVVYLNALDNIPIVSDDIKYVSIDHMGNVNVWHATHSSLRCEMDITQFPFDTQACDIVVGLWSYESNTTLLTLGEKRLNVPTVHMGSSEFETISYHGEANPRPCGALTNESYTELYYTLILKRRPEYYIFVLILPSFLLTSLCIIGIFTPNSHDGERHEKMTLGLTTLLSMAMILNITADAMPKSAKGLPLLETATSSETPRGAYITDGYDLLTQFQPAGARRVFPCFDEPNFKATFDITVQLNGFPDIRTVLSNMPLKENYVDDSLTTQTYKFKRTPIMSSYLVAIAVPLNDYDPVTFTNDGYGTVTMHNVPRQKAKIYGKLVTKSLKAMAKRTGIDYNVEKVDYAGRHASNYAMENWGLVIGSYAPTFFPIHETVHGWFGNMVTCAWWDDIWLNEGFTSYYEVLIAYQIGAYTLSKKLSEFSRLRKSALQKYGNRALHDKFYDAQYLNAPWSAVYLKGPIIIRMFHKALGNRFEPRLFSFLKQNLYKNVNSSLLISSLTKDTEMDERAMLKSFIFNIDAPLIEISYNSESRRFEIGQSPYEFPDDDTKWTVPIWFRRRQGAEEELVWAKAREEASPIQLDDDDYPEDFIFDEQCEAFAVYNIEVNGRSRHLCKPQGSAKRDHLQEHGEYLTESNEASSNFDDNEI</sequence>
<evidence type="ECO:0000259" key="14">
    <source>
        <dbReference type="Pfam" id="PF17900"/>
    </source>
</evidence>
<dbReference type="PANTHER" id="PTHR11533:SF299">
    <property type="entry name" value="AMINOPEPTIDASE"/>
    <property type="match status" value="1"/>
</dbReference>
<dbReference type="CDD" id="cd19051">
    <property type="entry name" value="LGIC_TM_cation"/>
    <property type="match status" value="1"/>
</dbReference>
<evidence type="ECO:0000256" key="7">
    <source>
        <dbReference type="ARBA" id="ARBA00022833"/>
    </source>
</evidence>
<keyword evidence="4" id="KW-0645">Protease</keyword>
<keyword evidence="5" id="KW-0479">Metal-binding</keyword>
<dbReference type="GO" id="GO:0005230">
    <property type="term" value="F:extracellular ligand-gated monoatomic ion channel activity"/>
    <property type="evidence" value="ECO:0007669"/>
    <property type="project" value="InterPro"/>
</dbReference>
<evidence type="ECO:0000259" key="13">
    <source>
        <dbReference type="Pfam" id="PF02931"/>
    </source>
</evidence>
<dbReference type="InterPro" id="IPR042097">
    <property type="entry name" value="Aminopeptidase_N-like_N_sf"/>
</dbReference>
<keyword evidence="15" id="KW-1185">Reference proteome</keyword>
<comment type="subcellular location">
    <subcellularLocation>
        <location evidence="2">Membrane</location>
    </subcellularLocation>
</comment>
<feature type="region of interest" description="Disordered" evidence="10">
    <location>
        <begin position="724"/>
        <end position="751"/>
    </location>
</feature>
<dbReference type="GO" id="GO:0008270">
    <property type="term" value="F:zinc ion binding"/>
    <property type="evidence" value="ECO:0007669"/>
    <property type="project" value="InterPro"/>
</dbReference>
<dbReference type="InterPro" id="IPR014782">
    <property type="entry name" value="Peptidase_M1_dom"/>
</dbReference>
<dbReference type="CDD" id="cd18989">
    <property type="entry name" value="LGIC_ECD_cation"/>
    <property type="match status" value="1"/>
</dbReference>
<dbReference type="Pfam" id="PF17900">
    <property type="entry name" value="Peptidase_M1_N"/>
    <property type="match status" value="1"/>
</dbReference>
<dbReference type="WBParaSite" id="PSAMB.scaffold4459size14516.g24445.t1">
    <property type="protein sequence ID" value="PSAMB.scaffold4459size14516.g24445.t1"/>
    <property type="gene ID" value="PSAMB.scaffold4459size14516.g24445"/>
</dbReference>
<dbReference type="InterPro" id="IPR027268">
    <property type="entry name" value="Peptidase_M4/M1_CTD_sf"/>
</dbReference>
<dbReference type="GO" id="GO:0006508">
    <property type="term" value="P:proteolysis"/>
    <property type="evidence" value="ECO:0007669"/>
    <property type="project" value="UniProtKB-KW"/>
</dbReference>
<dbReference type="Gene3D" id="3.30.2010.30">
    <property type="match status" value="1"/>
</dbReference>
<evidence type="ECO:0000256" key="1">
    <source>
        <dbReference type="ARBA" id="ARBA00001947"/>
    </source>
</evidence>
<keyword evidence="7" id="KW-0862">Zinc</keyword>
<evidence type="ECO:0000256" key="6">
    <source>
        <dbReference type="ARBA" id="ARBA00022801"/>
    </source>
</evidence>
<feature type="domain" description="Peptidase M1 membrane alanine aminopeptidase" evidence="12">
    <location>
        <begin position="429"/>
        <end position="614"/>
    </location>
</feature>
<keyword evidence="6" id="KW-0378">Hydrolase</keyword>
<comment type="similarity">
    <text evidence="3">Belongs to the peptidase M1 family.</text>
</comment>
<dbReference type="PANTHER" id="PTHR11533">
    <property type="entry name" value="PROTEASE M1 ZINC METALLOPROTEASE"/>
    <property type="match status" value="1"/>
</dbReference>
<dbReference type="InterPro" id="IPR036719">
    <property type="entry name" value="Neuro-gated_channel_TM_sf"/>
</dbReference>
<evidence type="ECO:0000256" key="3">
    <source>
        <dbReference type="ARBA" id="ARBA00010136"/>
    </source>
</evidence>
<keyword evidence="11" id="KW-0812">Transmembrane</keyword>
<evidence type="ECO:0000256" key="10">
    <source>
        <dbReference type="SAM" id="MobiDB-lite"/>
    </source>
</evidence>
<feature type="compositionally biased region" description="Polar residues" evidence="10">
    <location>
        <begin position="737"/>
        <end position="751"/>
    </location>
</feature>
<keyword evidence="8" id="KW-0482">Metalloprotease</keyword>
<feature type="compositionally biased region" description="Basic and acidic residues" evidence="10">
    <location>
        <begin position="724"/>
        <end position="735"/>
    </location>
</feature>
<feature type="transmembrane region" description="Helical" evidence="11">
    <location>
        <begin position="265"/>
        <end position="283"/>
    </location>
</feature>
<dbReference type="GO" id="GO:0005737">
    <property type="term" value="C:cytoplasm"/>
    <property type="evidence" value="ECO:0007669"/>
    <property type="project" value="TreeGrafter"/>
</dbReference>
<dbReference type="AlphaFoldDB" id="A0A914WMC4"/>
<evidence type="ECO:0000256" key="2">
    <source>
        <dbReference type="ARBA" id="ARBA00004370"/>
    </source>
</evidence>
<feature type="transmembrane region" description="Helical" evidence="11">
    <location>
        <begin position="231"/>
        <end position="253"/>
    </location>
</feature>
<dbReference type="GO" id="GO:0043171">
    <property type="term" value="P:peptide catabolic process"/>
    <property type="evidence" value="ECO:0007669"/>
    <property type="project" value="TreeGrafter"/>
</dbReference>
<name>A0A914WMC4_9BILA</name>
<evidence type="ECO:0000256" key="9">
    <source>
        <dbReference type="ARBA" id="ARBA00023136"/>
    </source>
</evidence>
<dbReference type="SUPFAM" id="SSF90112">
    <property type="entry name" value="Neurotransmitter-gated ion-channel transmembrane pore"/>
    <property type="match status" value="1"/>
</dbReference>
<dbReference type="Gene3D" id="1.10.390.10">
    <property type="entry name" value="Neutral Protease Domain 2"/>
    <property type="match status" value="1"/>
</dbReference>
<dbReference type="GO" id="GO:0005615">
    <property type="term" value="C:extracellular space"/>
    <property type="evidence" value="ECO:0007669"/>
    <property type="project" value="TreeGrafter"/>
</dbReference>
<dbReference type="Gene3D" id="2.70.170.10">
    <property type="entry name" value="Neurotransmitter-gated ion-channel ligand-binding domain"/>
    <property type="match status" value="1"/>
</dbReference>
<dbReference type="PRINTS" id="PR00756">
    <property type="entry name" value="ALADIPTASE"/>
</dbReference>
<dbReference type="Proteomes" id="UP000887566">
    <property type="component" value="Unplaced"/>
</dbReference>
<dbReference type="PROSITE" id="PS00236">
    <property type="entry name" value="NEUROTR_ION_CHANNEL"/>
    <property type="match status" value="1"/>
</dbReference>
<evidence type="ECO:0000259" key="12">
    <source>
        <dbReference type="Pfam" id="PF01433"/>
    </source>
</evidence>
<proteinExistence type="inferred from homology"/>
<dbReference type="GO" id="GO:0070006">
    <property type="term" value="F:metalloaminopeptidase activity"/>
    <property type="evidence" value="ECO:0007669"/>
    <property type="project" value="TreeGrafter"/>
</dbReference>
<dbReference type="GO" id="GO:0042277">
    <property type="term" value="F:peptide binding"/>
    <property type="evidence" value="ECO:0007669"/>
    <property type="project" value="TreeGrafter"/>
</dbReference>
<dbReference type="SUPFAM" id="SSF63712">
    <property type="entry name" value="Nicotinic receptor ligand binding domain-like"/>
    <property type="match status" value="1"/>
</dbReference>
<dbReference type="InterPro" id="IPR018000">
    <property type="entry name" value="Neurotransmitter_ion_chnl_CS"/>
</dbReference>
<dbReference type="SUPFAM" id="SSF63737">
    <property type="entry name" value="Leukotriene A4 hydrolase N-terminal domain"/>
    <property type="match status" value="1"/>
</dbReference>
<accession>A0A914WMC4</accession>
<feature type="domain" description="Aminopeptidase N-like N-terminal" evidence="14">
    <location>
        <begin position="316"/>
        <end position="388"/>
    </location>
</feature>
<dbReference type="InterPro" id="IPR006202">
    <property type="entry name" value="Neur_chan_lig-bd"/>
</dbReference>
<dbReference type="InterPro" id="IPR036734">
    <property type="entry name" value="Neur_chan_lig-bd_sf"/>
</dbReference>
<dbReference type="InterPro" id="IPR045357">
    <property type="entry name" value="Aminopeptidase_N-like_N"/>
</dbReference>
<feature type="domain" description="Neurotransmitter-gated ion-channel ligand-binding" evidence="13">
    <location>
        <begin position="23"/>
        <end position="229"/>
    </location>
</feature>
<evidence type="ECO:0000313" key="16">
    <source>
        <dbReference type="WBParaSite" id="PSAMB.scaffold4459size14516.g24445.t1"/>
    </source>
</evidence>